<name>A0A150H0K6_GONPE</name>
<dbReference type="PROSITE" id="PS50172">
    <property type="entry name" value="BRCT"/>
    <property type="match status" value="1"/>
</dbReference>
<keyword evidence="4" id="KW-1185">Reference proteome</keyword>
<sequence>MDTAPDAPAAKGARVSKVTRPAKPAATAAGKVVSKQGNGSKTIAAAFAAAPGNSRLLTASGVLRSGALPTGSVGTGQPAASAATVSTGAPGPTLGQYPRGKDHPLRAGVKYLAHTCIDAAVASTIHSAVRQLGNARLCTPGYEDGHITHLVVGEQQRRTIKVLLGIANGALLVTPAWVTESLAAGCWLPEEDYMAPGLFADTAAAVRVQLQAAQQQATVAAPAGAPAAAPSSPRAGVSARPLAGRLVSVHNTQCNGLKLADLQARKADVEKLVVQ</sequence>
<dbReference type="InterPro" id="IPR036420">
    <property type="entry name" value="BRCT_dom_sf"/>
</dbReference>
<evidence type="ECO:0000313" key="4">
    <source>
        <dbReference type="Proteomes" id="UP000075714"/>
    </source>
</evidence>
<feature type="region of interest" description="Disordered" evidence="1">
    <location>
        <begin position="1"/>
        <end position="33"/>
    </location>
</feature>
<dbReference type="PANTHER" id="PTHR14625:SF3">
    <property type="entry name" value="MICROCEPHALIN"/>
    <property type="match status" value="1"/>
</dbReference>
<dbReference type="InterPro" id="IPR022047">
    <property type="entry name" value="Microcephalin-like"/>
</dbReference>
<feature type="domain" description="BRCT" evidence="2">
    <location>
        <begin position="125"/>
        <end position="195"/>
    </location>
</feature>
<feature type="region of interest" description="Disordered" evidence="1">
    <location>
        <begin position="72"/>
        <end position="100"/>
    </location>
</feature>
<dbReference type="Proteomes" id="UP000075714">
    <property type="component" value="Unassembled WGS sequence"/>
</dbReference>
<accession>A0A150H0K6</accession>
<dbReference type="CDD" id="cd17736">
    <property type="entry name" value="BRCT_microcephalin_rpt2"/>
    <property type="match status" value="1"/>
</dbReference>
<dbReference type="OrthoDB" id="2384350at2759"/>
<comment type="caution">
    <text evidence="3">The sequence shown here is derived from an EMBL/GenBank/DDBJ whole genome shotgun (WGS) entry which is preliminary data.</text>
</comment>
<reference evidence="4" key="1">
    <citation type="journal article" date="2016" name="Nat. Commun.">
        <title>The Gonium pectorale genome demonstrates co-option of cell cycle regulation during the evolution of multicellularity.</title>
        <authorList>
            <person name="Hanschen E.R."/>
            <person name="Marriage T.N."/>
            <person name="Ferris P.J."/>
            <person name="Hamaji T."/>
            <person name="Toyoda A."/>
            <person name="Fujiyama A."/>
            <person name="Neme R."/>
            <person name="Noguchi H."/>
            <person name="Minakuchi Y."/>
            <person name="Suzuki M."/>
            <person name="Kawai-Toyooka H."/>
            <person name="Smith D.R."/>
            <person name="Sparks H."/>
            <person name="Anderson J."/>
            <person name="Bakaric R."/>
            <person name="Luria V."/>
            <person name="Karger A."/>
            <person name="Kirschner M.W."/>
            <person name="Durand P.M."/>
            <person name="Michod R.E."/>
            <person name="Nozaki H."/>
            <person name="Olson B.J."/>
        </authorList>
    </citation>
    <scope>NUCLEOTIDE SEQUENCE [LARGE SCALE GENOMIC DNA]</scope>
    <source>
        <strain evidence="4">NIES-2863</strain>
    </source>
</reference>
<dbReference type="STRING" id="33097.A0A150H0K6"/>
<dbReference type="GO" id="GO:0000278">
    <property type="term" value="P:mitotic cell cycle"/>
    <property type="evidence" value="ECO:0007669"/>
    <property type="project" value="TreeGrafter"/>
</dbReference>
<dbReference type="InterPro" id="IPR001357">
    <property type="entry name" value="BRCT_dom"/>
</dbReference>
<evidence type="ECO:0000313" key="3">
    <source>
        <dbReference type="EMBL" id="KXZ55564.1"/>
    </source>
</evidence>
<evidence type="ECO:0000256" key="1">
    <source>
        <dbReference type="SAM" id="MobiDB-lite"/>
    </source>
</evidence>
<dbReference type="EMBL" id="LSYV01000003">
    <property type="protein sequence ID" value="KXZ55564.1"/>
    <property type="molecule type" value="Genomic_DNA"/>
</dbReference>
<proteinExistence type="predicted"/>
<evidence type="ECO:0000259" key="2">
    <source>
        <dbReference type="PROSITE" id="PS50172"/>
    </source>
</evidence>
<organism evidence="3 4">
    <name type="scientific">Gonium pectorale</name>
    <name type="common">Green alga</name>
    <dbReference type="NCBI Taxonomy" id="33097"/>
    <lineage>
        <taxon>Eukaryota</taxon>
        <taxon>Viridiplantae</taxon>
        <taxon>Chlorophyta</taxon>
        <taxon>core chlorophytes</taxon>
        <taxon>Chlorophyceae</taxon>
        <taxon>CS clade</taxon>
        <taxon>Chlamydomonadales</taxon>
        <taxon>Volvocaceae</taxon>
        <taxon>Gonium</taxon>
    </lineage>
</organism>
<dbReference type="SUPFAM" id="SSF52113">
    <property type="entry name" value="BRCT domain"/>
    <property type="match status" value="1"/>
</dbReference>
<dbReference type="Gene3D" id="3.40.50.10190">
    <property type="entry name" value="BRCT domain"/>
    <property type="match status" value="1"/>
</dbReference>
<dbReference type="AlphaFoldDB" id="A0A150H0K6"/>
<dbReference type="PANTHER" id="PTHR14625">
    <property type="entry name" value="MICROCEPHALIN"/>
    <property type="match status" value="1"/>
</dbReference>
<gene>
    <name evidence="3" type="ORF">GPECTOR_2g1113</name>
</gene>
<protein>
    <recommendedName>
        <fullName evidence="2">BRCT domain-containing protein</fullName>
    </recommendedName>
</protein>